<accession>A0A5C3FBE3</accession>
<sequence>MGRSSSSSSPPTVAVATTTTTTTSATSPAQGEGRIGLLSHLLTATQHTRTLVPVPFRRRRPRSSERSPSSRASLPPSSSFPAICKTPRLSVRIPRPHRRQPASHATPLTASAPLS</sequence>
<feature type="compositionally biased region" description="Low complexity" evidence="1">
    <location>
        <begin position="66"/>
        <end position="82"/>
    </location>
</feature>
<feature type="compositionally biased region" description="Low complexity" evidence="1">
    <location>
        <begin position="1"/>
        <end position="29"/>
    </location>
</feature>
<evidence type="ECO:0000313" key="2">
    <source>
        <dbReference type="EMBL" id="SPO41005.1"/>
    </source>
</evidence>
<dbReference type="EMBL" id="OOIP01000024">
    <property type="protein sequence ID" value="SPO41005.1"/>
    <property type="molecule type" value="Genomic_DNA"/>
</dbReference>
<feature type="region of interest" description="Disordered" evidence="1">
    <location>
        <begin position="46"/>
        <end position="115"/>
    </location>
</feature>
<evidence type="ECO:0000313" key="3">
    <source>
        <dbReference type="Proteomes" id="UP000323386"/>
    </source>
</evidence>
<dbReference type="AlphaFoldDB" id="A0A5C3FBE3"/>
<feature type="compositionally biased region" description="Polar residues" evidence="1">
    <location>
        <begin position="106"/>
        <end position="115"/>
    </location>
</feature>
<reference evidence="2 3" key="1">
    <citation type="submission" date="2018-03" db="EMBL/GenBank/DDBJ databases">
        <authorList>
            <person name="Guldener U."/>
        </authorList>
    </citation>
    <scope>NUCLEOTIDE SEQUENCE [LARGE SCALE GENOMIC DNA]</scope>
    <source>
        <strain evidence="2 3">DAOM196992</strain>
    </source>
</reference>
<organism evidence="2 3">
    <name type="scientific">Pseudozyma flocculosa</name>
    <dbReference type="NCBI Taxonomy" id="84751"/>
    <lineage>
        <taxon>Eukaryota</taxon>
        <taxon>Fungi</taxon>
        <taxon>Dikarya</taxon>
        <taxon>Basidiomycota</taxon>
        <taxon>Ustilaginomycotina</taxon>
        <taxon>Ustilaginomycetes</taxon>
        <taxon>Ustilaginales</taxon>
        <taxon>Ustilaginaceae</taxon>
        <taxon>Pseudozyma</taxon>
    </lineage>
</organism>
<evidence type="ECO:0000256" key="1">
    <source>
        <dbReference type="SAM" id="MobiDB-lite"/>
    </source>
</evidence>
<protein>
    <submittedName>
        <fullName evidence="2">Uncharacterized protein</fullName>
    </submittedName>
</protein>
<feature type="region of interest" description="Disordered" evidence="1">
    <location>
        <begin position="1"/>
        <end position="32"/>
    </location>
</feature>
<gene>
    <name evidence="2" type="ORF">PSFLO_06487</name>
</gene>
<name>A0A5C3FBE3_9BASI</name>
<dbReference type="Proteomes" id="UP000323386">
    <property type="component" value="Unassembled WGS sequence"/>
</dbReference>
<keyword evidence="3" id="KW-1185">Reference proteome</keyword>
<proteinExistence type="predicted"/>